<dbReference type="Proteomes" id="UP001207468">
    <property type="component" value="Unassembled WGS sequence"/>
</dbReference>
<comment type="caution">
    <text evidence="1">The sequence shown here is derived from an EMBL/GenBank/DDBJ whole genome shotgun (WGS) entry which is preliminary data.</text>
</comment>
<accession>A0ACC0U1Z3</accession>
<protein>
    <submittedName>
        <fullName evidence="1">P-loop containing nucleoside triphosphate hydrolase protein</fullName>
    </submittedName>
</protein>
<proteinExistence type="predicted"/>
<reference evidence="1" key="1">
    <citation type="submission" date="2021-03" db="EMBL/GenBank/DDBJ databases">
        <title>Evolutionary priming and transition to the ectomycorrhizal habit in an iconic lineage of mushroom-forming fungi: is preadaptation a requirement?</title>
        <authorList>
            <consortium name="DOE Joint Genome Institute"/>
            <person name="Looney B.P."/>
            <person name="Miyauchi S."/>
            <person name="Morin E."/>
            <person name="Drula E."/>
            <person name="Courty P.E."/>
            <person name="Chicoki N."/>
            <person name="Fauchery L."/>
            <person name="Kohler A."/>
            <person name="Kuo A."/>
            <person name="LaButti K."/>
            <person name="Pangilinan J."/>
            <person name="Lipzen A."/>
            <person name="Riley R."/>
            <person name="Andreopoulos W."/>
            <person name="He G."/>
            <person name="Johnson J."/>
            <person name="Barry K.W."/>
            <person name="Grigoriev I.V."/>
            <person name="Nagy L."/>
            <person name="Hibbett D."/>
            <person name="Henrissat B."/>
            <person name="Matheny P.B."/>
            <person name="Labbe J."/>
            <person name="Martin A.F."/>
        </authorList>
    </citation>
    <scope>NUCLEOTIDE SEQUENCE</scope>
    <source>
        <strain evidence="1">BPL698</strain>
    </source>
</reference>
<name>A0ACC0U1Z3_9AGAM</name>
<sequence length="1097" mass="120826">MPPFLDLPPDCPRTEKRKSHELGQRDTSSNKKQATSSGVDPISASGNGTQYWMVQWRVPQSKKHKTWQGDGVLVVTKPKGVLMDLEGRVLTTGGVGSDLLEEGSQINVGNKELHIDRAMQPAEYLSGACFGHGATGDAPLPPLANSSSLSRQFIPLKPVALNSSSVHPPPPPAATVSLRKVIDLEPVNLISQSTTPPSKALSAGSNDAQSYWTANWRKPQHKKHKTWDGDAYVTVQGGTLMLVSEHGRILAKKPFENSRLISGLNTFVGGFEIELDSPIHQTDFPRTTGMALGAESENDIQLLEDTTDIRPRANHPEHGNLHIKNSPSSSMKYIPPATFYAKPNPKPKTASALHDPGAEGAVVMKAPTEEHSNRFNKKSLPIIPVVIDPILARRLRPHQLEGVKFMYDCVMGLRRHEGQGCILADEMGLGKTLQVSAAIHRNPLLTTKIEQTPYAGAAPVVGKVLIVCPVTLINNWKSEFHKWLGRDRVGVLTGDKGKTVIRQFANSKIHQVLLIGYERLRTVVPPIGLIIADEGHRLKSANNKTSAMFGVLKTPRRIILSGTPIQNDLSEFHAMADFCNPGLLDDYATFRRVYETPIIRSREPGCSPKEAELGESRSAQLLAISRSFVLRRDASILKSFLPPKYEYVVFVTPTPLQLSIFSKILNPDRLDNIIGYSTAESLALINILTKISNSPILLKAVADKSKAKINQGQDNRERTTIVEEALKLLPERAQVDDLSLSGKLTALANLLKAIRKYTDEKCILVSHYTSTLNIIEAFCKKKSYSYLRLDGSTPAAKRSEHVNVFNKSSQDRCFLFLLSSKAGGVGLNLIGASRLCLVDSDWNPSHDLQSMARIHRDGQKRSVYIYRFLTAGTIDEKIYQRQVTKLGLSNSTLSQWQGKSESKSDTFTPKELRDIFTIHPGTACHSHDLLDCQCDRTGTSGDDDVESISDAALEDDCRADDAQGFVVASQVKVVVSEKADKAYLKKKKTELAALGEWTHINCLRSDASERVHDDILRGLFFQPSPSRDHQSNTNTVRLNSPKSRISSLLDAVDLDNISRMVTTTPDLTVKDVSGGTVSFLFEKRTSMSDEDDHSLSI</sequence>
<keyword evidence="1" id="KW-0378">Hydrolase</keyword>
<dbReference type="EMBL" id="JAGFNK010000208">
    <property type="protein sequence ID" value="KAI9458559.1"/>
    <property type="molecule type" value="Genomic_DNA"/>
</dbReference>
<evidence type="ECO:0000313" key="2">
    <source>
        <dbReference type="Proteomes" id="UP001207468"/>
    </source>
</evidence>
<evidence type="ECO:0000313" key="1">
    <source>
        <dbReference type="EMBL" id="KAI9458559.1"/>
    </source>
</evidence>
<gene>
    <name evidence="1" type="ORF">F5148DRAFT_1276900</name>
</gene>
<organism evidence="1 2">
    <name type="scientific">Russula earlei</name>
    <dbReference type="NCBI Taxonomy" id="71964"/>
    <lineage>
        <taxon>Eukaryota</taxon>
        <taxon>Fungi</taxon>
        <taxon>Dikarya</taxon>
        <taxon>Basidiomycota</taxon>
        <taxon>Agaricomycotina</taxon>
        <taxon>Agaricomycetes</taxon>
        <taxon>Russulales</taxon>
        <taxon>Russulaceae</taxon>
        <taxon>Russula</taxon>
    </lineage>
</organism>
<keyword evidence="2" id="KW-1185">Reference proteome</keyword>